<comment type="caution">
    <text evidence="3">The sequence shown here is derived from an EMBL/GenBank/DDBJ whole genome shotgun (WGS) entry which is preliminary data.</text>
</comment>
<dbReference type="PROSITE" id="PS50800">
    <property type="entry name" value="SAP"/>
    <property type="match status" value="1"/>
</dbReference>
<feature type="transmembrane region" description="Helical" evidence="1">
    <location>
        <begin position="133"/>
        <end position="152"/>
    </location>
</feature>
<protein>
    <recommendedName>
        <fullName evidence="2">SAP domain-containing protein</fullName>
    </recommendedName>
</protein>
<dbReference type="InterPro" id="IPR003034">
    <property type="entry name" value="SAP_dom"/>
</dbReference>
<keyword evidence="1" id="KW-1133">Transmembrane helix</keyword>
<organism evidence="3 4">
    <name type="scientific">Trichinella murrelli</name>
    <dbReference type="NCBI Taxonomy" id="144512"/>
    <lineage>
        <taxon>Eukaryota</taxon>
        <taxon>Metazoa</taxon>
        <taxon>Ecdysozoa</taxon>
        <taxon>Nematoda</taxon>
        <taxon>Enoplea</taxon>
        <taxon>Dorylaimia</taxon>
        <taxon>Trichinellida</taxon>
        <taxon>Trichinellidae</taxon>
        <taxon>Trichinella</taxon>
    </lineage>
</organism>
<dbReference type="AlphaFoldDB" id="A0A0V0TZ89"/>
<evidence type="ECO:0000256" key="1">
    <source>
        <dbReference type="SAM" id="Phobius"/>
    </source>
</evidence>
<keyword evidence="4" id="KW-1185">Reference proteome</keyword>
<keyword evidence="1" id="KW-0812">Transmembrane</keyword>
<reference evidence="3 4" key="1">
    <citation type="submission" date="2015-01" db="EMBL/GenBank/DDBJ databases">
        <title>Evolution of Trichinella species and genotypes.</title>
        <authorList>
            <person name="Korhonen P.K."/>
            <person name="Edoardo P."/>
            <person name="Giuseppe L.R."/>
            <person name="Gasser R.B."/>
        </authorList>
    </citation>
    <scope>NUCLEOTIDE SEQUENCE [LARGE SCALE GENOMIC DNA]</scope>
    <source>
        <strain evidence="3">ISS417</strain>
    </source>
</reference>
<evidence type="ECO:0000259" key="2">
    <source>
        <dbReference type="PROSITE" id="PS50800"/>
    </source>
</evidence>
<dbReference type="Gene3D" id="1.10.720.30">
    <property type="entry name" value="SAP domain"/>
    <property type="match status" value="1"/>
</dbReference>
<dbReference type="SUPFAM" id="SSF68906">
    <property type="entry name" value="SAP domain"/>
    <property type="match status" value="1"/>
</dbReference>
<evidence type="ECO:0000313" key="4">
    <source>
        <dbReference type="Proteomes" id="UP000055048"/>
    </source>
</evidence>
<sequence>MPFKKPEIQSLDSIHSMRVVDLREALRARNLSASGNKAALCERLHKILYCELRIFCCRLFNFALNSRYMNCLRLIFIAEIVSLAMQDDDANAKASPAVPHEEAPNSGMQSCGSKLVAKYLEEQKVALMKARKAAVIVALALLTAYLSSWIKWWKSNQALTKNIRWQIKTTCYI</sequence>
<feature type="domain" description="SAP" evidence="2">
    <location>
        <begin position="14"/>
        <end position="48"/>
    </location>
</feature>
<dbReference type="Proteomes" id="UP000055048">
    <property type="component" value="Unassembled WGS sequence"/>
</dbReference>
<accession>A0A0V0TZ89</accession>
<proteinExistence type="predicted"/>
<gene>
    <name evidence="3" type="ORF">T05_5115</name>
</gene>
<dbReference type="InterPro" id="IPR036361">
    <property type="entry name" value="SAP_dom_sf"/>
</dbReference>
<evidence type="ECO:0000313" key="3">
    <source>
        <dbReference type="EMBL" id="KRX44340.1"/>
    </source>
</evidence>
<dbReference type="STRING" id="144512.A0A0V0TZ89"/>
<keyword evidence="1" id="KW-0472">Membrane</keyword>
<dbReference type="EMBL" id="JYDJ01000098">
    <property type="protein sequence ID" value="KRX44340.1"/>
    <property type="molecule type" value="Genomic_DNA"/>
</dbReference>
<dbReference type="SMART" id="SM00513">
    <property type="entry name" value="SAP"/>
    <property type="match status" value="1"/>
</dbReference>
<name>A0A0V0TZ89_9BILA</name>
<dbReference type="Pfam" id="PF02037">
    <property type="entry name" value="SAP"/>
    <property type="match status" value="1"/>
</dbReference>